<dbReference type="PANTHER" id="PTHR34107">
    <property type="entry name" value="SLL0198 PROTEIN-RELATED"/>
    <property type="match status" value="1"/>
</dbReference>
<dbReference type="SUPFAM" id="SSF52980">
    <property type="entry name" value="Restriction endonuclease-like"/>
    <property type="match status" value="1"/>
</dbReference>
<dbReference type="InterPro" id="IPR011335">
    <property type="entry name" value="Restrct_endonuc-II-like"/>
</dbReference>
<gene>
    <name evidence="2" type="ORF">U27_01117</name>
</gene>
<sequence length="249" mass="28637">MATDVVILDKEALTGILKDIASQHLPHWLQEFGNGKTFTRSASKQKMSYEAFLEWANEDTLAEWIDGEVFMSSPASLQHQDMTDFLTSILRLFVEHYYLGIVISAPFQMKMKQGRQPDILYISKDHADRLKKTYLEGPADLVVEIVSPESIERDRGAKFIEYEAGGVAEYWLIDPIRHQVECYQLDEHGQYAIAFSGSNGIYRSNVLPGFWLRIEWLWQSPLPNVARTAWQIIGLDGLRRVLKELEQLE</sequence>
<evidence type="ECO:0000313" key="2">
    <source>
        <dbReference type="EMBL" id="GAK61218.1"/>
    </source>
</evidence>
<dbReference type="InterPro" id="IPR012296">
    <property type="entry name" value="Nuclease_put_TT1808"/>
</dbReference>
<protein>
    <recommendedName>
        <fullName evidence="1">Putative restriction endonuclease domain-containing protein</fullName>
    </recommendedName>
</protein>
<organism evidence="2">
    <name type="scientific">Vecturithrix granuli</name>
    <dbReference type="NCBI Taxonomy" id="1499967"/>
    <lineage>
        <taxon>Bacteria</taxon>
        <taxon>Candidatus Moduliflexota</taxon>
        <taxon>Candidatus Vecturitrichia</taxon>
        <taxon>Candidatus Vecturitrichales</taxon>
        <taxon>Candidatus Vecturitrichaceae</taxon>
        <taxon>Candidatus Vecturithrix</taxon>
    </lineage>
</organism>
<evidence type="ECO:0000259" key="1">
    <source>
        <dbReference type="Pfam" id="PF05685"/>
    </source>
</evidence>
<dbReference type="Gene3D" id="3.90.1570.10">
    <property type="entry name" value="tt1808, chain A"/>
    <property type="match status" value="1"/>
</dbReference>
<reference evidence="2" key="1">
    <citation type="journal article" date="2015" name="PeerJ">
        <title>First genomic representation of candidate bacterial phylum KSB3 points to enhanced environmental sensing as a trigger of wastewater bulking.</title>
        <authorList>
            <person name="Sekiguchi Y."/>
            <person name="Ohashi A."/>
            <person name="Parks D.H."/>
            <person name="Yamauchi T."/>
            <person name="Tyson G.W."/>
            <person name="Hugenholtz P."/>
        </authorList>
    </citation>
    <scope>NUCLEOTIDE SEQUENCE [LARGE SCALE GENOMIC DNA]</scope>
</reference>
<dbReference type="Proteomes" id="UP000030661">
    <property type="component" value="Unassembled WGS sequence"/>
</dbReference>
<name>A0A081C9G3_VECG1</name>
<accession>A0A081C9G3</accession>
<evidence type="ECO:0000313" key="3">
    <source>
        <dbReference type="Proteomes" id="UP000030661"/>
    </source>
</evidence>
<dbReference type="CDD" id="cd06260">
    <property type="entry name" value="DUF820-like"/>
    <property type="match status" value="1"/>
</dbReference>
<dbReference type="HOGENOM" id="CLU_076312_0_1_0"/>
<dbReference type="STRING" id="1499967.U27_01117"/>
<dbReference type="EMBL" id="DF820477">
    <property type="protein sequence ID" value="GAK61218.1"/>
    <property type="molecule type" value="Genomic_DNA"/>
</dbReference>
<keyword evidence="3" id="KW-1185">Reference proteome</keyword>
<dbReference type="AlphaFoldDB" id="A0A081C9G3"/>
<dbReference type="Pfam" id="PF05685">
    <property type="entry name" value="Uma2"/>
    <property type="match status" value="1"/>
</dbReference>
<dbReference type="PANTHER" id="PTHR34107:SF4">
    <property type="entry name" value="SLL1222 PROTEIN"/>
    <property type="match status" value="1"/>
</dbReference>
<dbReference type="eggNOG" id="COG4636">
    <property type="taxonomic scope" value="Bacteria"/>
</dbReference>
<feature type="domain" description="Putative restriction endonuclease" evidence="1">
    <location>
        <begin position="50"/>
        <end position="214"/>
    </location>
</feature>
<proteinExistence type="predicted"/>
<dbReference type="InterPro" id="IPR008538">
    <property type="entry name" value="Uma2"/>
</dbReference>